<dbReference type="Proteomes" id="UP000823773">
    <property type="component" value="Unassembled WGS sequence"/>
</dbReference>
<evidence type="ECO:0000313" key="2">
    <source>
        <dbReference type="Proteomes" id="UP000823773"/>
    </source>
</evidence>
<dbReference type="EMBL" id="JAGGJR010000011">
    <property type="protein sequence ID" value="MBP1875538.1"/>
    <property type="molecule type" value="Genomic_DNA"/>
</dbReference>
<sequence>MTANNCATLALVDKRRLSMREPSDFERQINGYGLTTAHILYRIPDFVSVLQTYVWQDYDLAPDFPRMQQFLDFWQTNLDGPLHSVRYTHQRLIRPNEWRRIEGEFTLN</sequence>
<reference evidence="1" key="1">
    <citation type="submission" date="2021-03" db="EMBL/GenBank/DDBJ databases">
        <title>Genomic Encyclopedia of Type Strains, Phase IV (KMG-IV): sequencing the most valuable type-strain genomes for metagenomic binning, comparative biology and taxonomic classification.</title>
        <authorList>
            <person name="Goeker M."/>
        </authorList>
    </citation>
    <scope>NUCLEOTIDE SEQUENCE</scope>
    <source>
        <strain evidence="1">DSM 18131</strain>
    </source>
</reference>
<organism evidence="1 2">
    <name type="scientific">Ensifer adhaerens</name>
    <name type="common">Sinorhizobium morelense</name>
    <dbReference type="NCBI Taxonomy" id="106592"/>
    <lineage>
        <taxon>Bacteria</taxon>
        <taxon>Pseudomonadati</taxon>
        <taxon>Pseudomonadota</taxon>
        <taxon>Alphaproteobacteria</taxon>
        <taxon>Hyphomicrobiales</taxon>
        <taxon>Rhizobiaceae</taxon>
        <taxon>Sinorhizobium/Ensifer group</taxon>
        <taxon>Ensifer</taxon>
    </lineage>
</organism>
<comment type="caution">
    <text evidence="1">The sequence shown here is derived from an EMBL/GenBank/DDBJ whole genome shotgun (WGS) entry which is preliminary data.</text>
</comment>
<evidence type="ECO:0000313" key="1">
    <source>
        <dbReference type="EMBL" id="MBP1875538.1"/>
    </source>
</evidence>
<gene>
    <name evidence="1" type="ORF">J2Z19_005274</name>
</gene>
<name>A0ACC5T378_ENSAD</name>
<keyword evidence="2" id="KW-1185">Reference proteome</keyword>
<proteinExistence type="predicted"/>
<protein>
    <submittedName>
        <fullName evidence="1">Uncharacterized protein Usg</fullName>
    </submittedName>
</protein>
<accession>A0ACC5T378</accession>